<evidence type="ECO:0000256" key="1">
    <source>
        <dbReference type="SAM" id="Phobius"/>
    </source>
</evidence>
<keyword evidence="1" id="KW-0812">Transmembrane</keyword>
<feature type="transmembrane region" description="Helical" evidence="1">
    <location>
        <begin position="79"/>
        <end position="98"/>
    </location>
</feature>
<proteinExistence type="predicted"/>
<dbReference type="PANTHER" id="PTHR35462">
    <property type="match status" value="1"/>
</dbReference>
<keyword evidence="1" id="KW-0472">Membrane</keyword>
<keyword evidence="3" id="KW-1185">Reference proteome</keyword>
<gene>
    <name evidence="2" type="ORF">CSSPTR1EN2_LOCUS20799</name>
</gene>
<feature type="transmembrane region" description="Helical" evidence="1">
    <location>
        <begin position="43"/>
        <end position="59"/>
    </location>
</feature>
<name>A0ABP0UWA0_9BRYO</name>
<accession>A0ABP0UWA0</accession>
<evidence type="ECO:0000313" key="2">
    <source>
        <dbReference type="EMBL" id="CAK9231620.1"/>
    </source>
</evidence>
<dbReference type="Proteomes" id="UP001497512">
    <property type="component" value="Chromosome 7"/>
</dbReference>
<organism evidence="2 3">
    <name type="scientific">Sphagnum troendelagicum</name>
    <dbReference type="NCBI Taxonomy" id="128251"/>
    <lineage>
        <taxon>Eukaryota</taxon>
        <taxon>Viridiplantae</taxon>
        <taxon>Streptophyta</taxon>
        <taxon>Embryophyta</taxon>
        <taxon>Bryophyta</taxon>
        <taxon>Sphagnophytina</taxon>
        <taxon>Sphagnopsida</taxon>
        <taxon>Sphagnales</taxon>
        <taxon>Sphagnaceae</taxon>
        <taxon>Sphagnum</taxon>
    </lineage>
</organism>
<dbReference type="PANTHER" id="PTHR35462:SF2">
    <property type="entry name" value="TRANSMEMBRANE PROTEIN"/>
    <property type="match status" value="1"/>
</dbReference>
<keyword evidence="1" id="KW-1133">Transmembrane helix</keyword>
<evidence type="ECO:0000313" key="3">
    <source>
        <dbReference type="Proteomes" id="UP001497512"/>
    </source>
</evidence>
<reference evidence="2" key="1">
    <citation type="submission" date="2024-02" db="EMBL/GenBank/DDBJ databases">
        <authorList>
            <consortium name="ELIXIR-Norway"/>
            <consortium name="Elixir Norway"/>
        </authorList>
    </citation>
    <scope>NUCLEOTIDE SEQUENCE</scope>
</reference>
<protein>
    <submittedName>
        <fullName evidence="2">Uncharacterized protein</fullName>
    </submittedName>
</protein>
<dbReference type="EMBL" id="OZ019899">
    <property type="protein sequence ID" value="CAK9231620.1"/>
    <property type="molecule type" value="Genomic_DNA"/>
</dbReference>
<sequence length="133" mass="14267">MVMGNHGDSWFALDKAEHFVACFAITVAAATVLGFVRKELLGWLRLALGSLLGLTAGALKEVGDATHLLPSDGASIKDGVADVLGVSCAAIVLYYYFYAHNKRKDKSRENLGGGSRSSNTWEDFQLSTISEDV</sequence>
<feature type="transmembrane region" description="Helical" evidence="1">
    <location>
        <begin position="18"/>
        <end position="36"/>
    </location>
</feature>